<dbReference type="RefSeq" id="XP_003679226.1">
    <property type="nucleotide sequence ID" value="XM_003679178.1"/>
</dbReference>
<organism evidence="5 6">
    <name type="scientific">Torulaspora delbrueckii</name>
    <name type="common">Yeast</name>
    <name type="synonym">Candida colliculosa</name>
    <dbReference type="NCBI Taxonomy" id="4950"/>
    <lineage>
        <taxon>Eukaryota</taxon>
        <taxon>Fungi</taxon>
        <taxon>Dikarya</taxon>
        <taxon>Ascomycota</taxon>
        <taxon>Saccharomycotina</taxon>
        <taxon>Saccharomycetes</taxon>
        <taxon>Saccharomycetales</taxon>
        <taxon>Saccharomycetaceae</taxon>
        <taxon>Torulaspora</taxon>
    </lineage>
</organism>
<evidence type="ECO:0000256" key="4">
    <source>
        <dbReference type="ARBA" id="ARBA00023136"/>
    </source>
</evidence>
<sequence length="434" mass="49497">MFAGLRKRKGLCWICLEESTLNRSWTRHECGCKLDIHKDCYFKWLFDLNKSSQQGKWAPDCGFEPFQDELKRKICNAIDCHRDFQKTIPPTEMIGSLPLFWEFWAGTADMSVILIGNILGFDSFVRYPYVQAELPIEIAPCPQCKKPIVAKPVKFTSTSWVLSLAYRLKKIISGATMLTVLAFSTLNIGKWTFKLGLWQLRCLFPEKVLRTLLDVSTTKALDVYGETMHGRMSVPNVTQFLVFGFPLYLIALRGSFPALKKLQWIYSLVFTVRAGHYAGKSPNIVSNIVSAANLLVLFHSTIVSPTLTRLYELMVKSVRPYFCVTSDYMDIFPSDEYANVIVETSWSDVIFESTLWPLVGGLLGGKLFDAFVWLQDKLSYQCTPSGSPNEVRMVFNVLGCGILSVARQTFNLYLTYLRIQELKQIQETFEECPQ</sequence>
<protein>
    <submittedName>
        <fullName evidence="5">Uncharacterized protein</fullName>
    </submittedName>
</protein>
<gene>
    <name evidence="5" type="primary">TDEL0A06830</name>
    <name evidence="5" type="ORF">TDEL_0A06830</name>
</gene>
<dbReference type="PANTHER" id="PTHR46283">
    <property type="entry name" value="E3 UBIQUITIN-PROTEIN LIGASE MARCH5"/>
    <property type="match status" value="1"/>
</dbReference>
<keyword evidence="6" id="KW-1185">Reference proteome</keyword>
<dbReference type="HOGENOM" id="CLU_636401_0_0_1"/>
<dbReference type="EMBL" id="HE616742">
    <property type="protein sequence ID" value="CCE90015.1"/>
    <property type="molecule type" value="Genomic_DNA"/>
</dbReference>
<evidence type="ECO:0000256" key="2">
    <source>
        <dbReference type="ARBA" id="ARBA00022692"/>
    </source>
</evidence>
<keyword evidence="3" id="KW-1133">Transmembrane helix</keyword>
<evidence type="ECO:0000256" key="3">
    <source>
        <dbReference type="ARBA" id="ARBA00022989"/>
    </source>
</evidence>
<dbReference type="KEGG" id="tdl:TDEL_0A06830"/>
<dbReference type="OrthoDB" id="4070369at2759"/>
<name>G8ZN21_TORDE</name>
<keyword evidence="2" id="KW-0812">Transmembrane</keyword>
<dbReference type="InParanoid" id="G8ZN21"/>
<accession>G8ZN21</accession>
<dbReference type="GO" id="GO:0016020">
    <property type="term" value="C:membrane"/>
    <property type="evidence" value="ECO:0007669"/>
    <property type="project" value="UniProtKB-SubCell"/>
</dbReference>
<evidence type="ECO:0000256" key="1">
    <source>
        <dbReference type="ARBA" id="ARBA00004141"/>
    </source>
</evidence>
<dbReference type="Proteomes" id="UP000005627">
    <property type="component" value="Chromosome 1"/>
</dbReference>
<proteinExistence type="predicted"/>
<dbReference type="AlphaFoldDB" id="G8ZN21"/>
<dbReference type="FunCoup" id="G8ZN21">
    <property type="interactions" value="32"/>
</dbReference>
<dbReference type="eggNOG" id="ENOG502RQF8">
    <property type="taxonomic scope" value="Eukaryota"/>
</dbReference>
<dbReference type="GeneID" id="11502620"/>
<comment type="subcellular location">
    <subcellularLocation>
        <location evidence="1">Membrane</location>
        <topology evidence="1">Multi-pass membrane protein</topology>
    </subcellularLocation>
</comment>
<keyword evidence="4" id="KW-0472">Membrane</keyword>
<evidence type="ECO:0000313" key="5">
    <source>
        <dbReference type="EMBL" id="CCE90015.1"/>
    </source>
</evidence>
<evidence type="ECO:0000313" key="6">
    <source>
        <dbReference type="Proteomes" id="UP000005627"/>
    </source>
</evidence>
<reference evidence="5 6" key="1">
    <citation type="journal article" date="2011" name="Proc. Natl. Acad. Sci. U.S.A.">
        <title>Evolutionary erosion of yeast sex chromosomes by mating-type switching accidents.</title>
        <authorList>
            <person name="Gordon J.L."/>
            <person name="Armisen D."/>
            <person name="Proux-Wera E."/>
            <person name="Oheigeartaigh S.S."/>
            <person name="Byrne K.P."/>
            <person name="Wolfe K.H."/>
        </authorList>
    </citation>
    <scope>NUCLEOTIDE SEQUENCE [LARGE SCALE GENOMIC DNA]</scope>
    <source>
        <strain evidence="6">ATCC 10662 / CBS 1146 / NBRC 0425 / NCYC 2629 / NRRL Y-866</strain>
    </source>
</reference>